<sequence length="108" mass="12476">MHHLTYRVDPRAVSPSTDRREAYVPIWHYDRFIEARREGKRKRQQFETAKRQSMIDQEMRQQWAREVDVCLSDALSTTEGVLTIDEGATDGIPTTVPVGCGRLYPPVT</sequence>
<dbReference type="InParanoid" id="M1DQP1"/>
<dbReference type="HOGENOM" id="CLU_2201736_0_0_1"/>
<evidence type="ECO:0000313" key="3">
    <source>
        <dbReference type="Proteomes" id="UP000011115"/>
    </source>
</evidence>
<reference evidence="2" key="2">
    <citation type="submission" date="2015-06" db="UniProtKB">
        <authorList>
            <consortium name="EnsemblPlants"/>
        </authorList>
    </citation>
    <scope>IDENTIFICATION</scope>
    <source>
        <strain evidence="2">DM1-3 516 R44</strain>
    </source>
</reference>
<protein>
    <recommendedName>
        <fullName evidence="4">Integrase core domain containing protein</fullName>
    </recommendedName>
</protein>
<evidence type="ECO:0000313" key="2">
    <source>
        <dbReference type="EnsemblPlants" id="PGSC0003DMT400092850"/>
    </source>
</evidence>
<keyword evidence="3" id="KW-1185">Reference proteome</keyword>
<accession>M1DQP1</accession>
<evidence type="ECO:0000256" key="1">
    <source>
        <dbReference type="SAM" id="MobiDB-lite"/>
    </source>
</evidence>
<dbReference type="Gramene" id="PGSC0003DMT400092850">
    <property type="protein sequence ID" value="PGSC0003DMT400092850"/>
    <property type="gene ID" value="PGSC0003DMG400042421"/>
</dbReference>
<organism evidence="2 3">
    <name type="scientific">Solanum tuberosum</name>
    <name type="common">Potato</name>
    <dbReference type="NCBI Taxonomy" id="4113"/>
    <lineage>
        <taxon>Eukaryota</taxon>
        <taxon>Viridiplantae</taxon>
        <taxon>Streptophyta</taxon>
        <taxon>Embryophyta</taxon>
        <taxon>Tracheophyta</taxon>
        <taxon>Spermatophyta</taxon>
        <taxon>Magnoliopsida</taxon>
        <taxon>eudicotyledons</taxon>
        <taxon>Gunneridae</taxon>
        <taxon>Pentapetalae</taxon>
        <taxon>asterids</taxon>
        <taxon>lamiids</taxon>
        <taxon>Solanales</taxon>
        <taxon>Solanaceae</taxon>
        <taxon>Solanoideae</taxon>
        <taxon>Solaneae</taxon>
        <taxon>Solanum</taxon>
    </lineage>
</organism>
<dbReference type="EnsemblPlants" id="PGSC0003DMT400092850">
    <property type="protein sequence ID" value="PGSC0003DMT400092850"/>
    <property type="gene ID" value="PGSC0003DMG400042421"/>
</dbReference>
<feature type="region of interest" description="Disordered" evidence="1">
    <location>
        <begin position="38"/>
        <end position="57"/>
    </location>
</feature>
<dbReference type="AlphaFoldDB" id="M1DQP1"/>
<evidence type="ECO:0008006" key="4">
    <source>
        <dbReference type="Google" id="ProtNLM"/>
    </source>
</evidence>
<reference evidence="3" key="1">
    <citation type="journal article" date="2011" name="Nature">
        <title>Genome sequence and analysis of the tuber crop potato.</title>
        <authorList>
            <consortium name="The Potato Genome Sequencing Consortium"/>
        </authorList>
    </citation>
    <scope>NUCLEOTIDE SEQUENCE [LARGE SCALE GENOMIC DNA]</scope>
    <source>
        <strain evidence="3">cv. DM1-3 516 R44</strain>
    </source>
</reference>
<dbReference type="Proteomes" id="UP000011115">
    <property type="component" value="Unassembled WGS sequence"/>
</dbReference>
<proteinExistence type="predicted"/>
<dbReference type="PaxDb" id="4113-PGSC0003DMT400092850"/>
<name>M1DQP1_SOLTU</name>